<dbReference type="AlphaFoldDB" id="A0AAW0RMF0"/>
<keyword evidence="6" id="KW-0812">Transmembrane</keyword>
<evidence type="ECO:0000256" key="5">
    <source>
        <dbReference type="SAM" id="MobiDB-lite"/>
    </source>
</evidence>
<dbReference type="EMBL" id="JAAHCF010000557">
    <property type="protein sequence ID" value="KAK8143091.1"/>
    <property type="molecule type" value="Genomic_DNA"/>
</dbReference>
<dbReference type="PANTHER" id="PTHR43004">
    <property type="entry name" value="TRK SYSTEM POTASSIUM UPTAKE PROTEIN"/>
    <property type="match status" value="1"/>
</dbReference>
<proteinExistence type="predicted"/>
<dbReference type="Proteomes" id="UP001397290">
    <property type="component" value="Unassembled WGS sequence"/>
</dbReference>
<evidence type="ECO:0000256" key="6">
    <source>
        <dbReference type="SAM" id="Phobius"/>
    </source>
</evidence>
<dbReference type="PRINTS" id="PR00420">
    <property type="entry name" value="RNGMNOXGNASE"/>
</dbReference>
<evidence type="ECO:0000313" key="8">
    <source>
        <dbReference type="EMBL" id="KAK8143091.1"/>
    </source>
</evidence>
<dbReference type="PANTHER" id="PTHR43004:SF19">
    <property type="entry name" value="BINDING MONOOXYGENASE, PUTATIVE (JCVI)-RELATED"/>
    <property type="match status" value="1"/>
</dbReference>
<keyword evidence="6" id="KW-1133">Transmembrane helix</keyword>
<keyword evidence="6" id="KW-0472">Membrane</keyword>
<keyword evidence="3" id="KW-0274">FAD</keyword>
<name>A0AAW0RMF0_9HYPO</name>
<accession>A0AAW0RMF0</accession>
<keyword evidence="9" id="KW-1185">Reference proteome</keyword>
<dbReference type="SUPFAM" id="SSF51905">
    <property type="entry name" value="FAD/NAD(P)-binding domain"/>
    <property type="match status" value="1"/>
</dbReference>
<gene>
    <name evidence="8" type="ORF">G3M48_007737</name>
</gene>
<evidence type="ECO:0000313" key="9">
    <source>
        <dbReference type="Proteomes" id="UP001397290"/>
    </source>
</evidence>
<evidence type="ECO:0000256" key="4">
    <source>
        <dbReference type="ARBA" id="ARBA00023002"/>
    </source>
</evidence>
<evidence type="ECO:0000256" key="3">
    <source>
        <dbReference type="ARBA" id="ARBA00022827"/>
    </source>
</evidence>
<sequence>MSITDVLIVGAGPTGLALAIWLTKLGVAVRIIDKAATLATTTRALAVQARTLELYAQIGRLGDAVAARSAHLTGPNLWVGGTRRARLDFADVAVGMTAYPYIAILPQDEHEQLLVDRLCSLGVVVERGTRLESFVEDVEAASVRAVLQKGGGEEEEEEEEEEICEARYVAGCDGAHSDVRRIMGTGFPGDTYEQVFYVADIEATGPAMNGELHLCVDSHDFLGVIPLAGKQCARLIGIVTPPPPPSESSPASSSSSSSASTSPTPPHASTFEHVRGRAVDELKLQNIHVNWFTTYRAHHRVANRFRQGRALLLGDAAHIHSPAGGQGMNTGIGDAVNLAWKMAAVLDGRAPDSLLDTYEQERGRFARTLVDTTDRAFGFMTKRGWLAGWIRSAFAAYVMPVLFCFRAVRRRAFCGLSQFVLDYAGSALTGADAAAAAAAGGTVRAGERVPWVKIGGGGGGGGQDNHESLQHIEWQLHVYGTAREQLIVWCKANGMRLTVFEWVAEHASAGFTKDAAYLLRPDTYIALVDAEAEPRNIEQYFSERQICPSSK</sequence>
<keyword evidence="2" id="KW-0285">Flavoprotein</keyword>
<dbReference type="Pfam" id="PF01494">
    <property type="entry name" value="FAD_binding_3"/>
    <property type="match status" value="1"/>
</dbReference>
<feature type="compositionally biased region" description="Low complexity" evidence="5">
    <location>
        <begin position="248"/>
        <end position="262"/>
    </location>
</feature>
<reference evidence="8 9" key="1">
    <citation type="submission" date="2020-02" db="EMBL/GenBank/DDBJ databases">
        <title>Comparative genomics of the hypocrealean fungal genus Beauvera.</title>
        <authorList>
            <person name="Showalter D.N."/>
            <person name="Bushley K.E."/>
            <person name="Rehner S.A."/>
        </authorList>
    </citation>
    <scope>NUCLEOTIDE SEQUENCE [LARGE SCALE GENOMIC DNA]</scope>
    <source>
        <strain evidence="8 9">ARSEF4384</strain>
    </source>
</reference>
<dbReference type="GO" id="GO:0016709">
    <property type="term" value="F:oxidoreductase activity, acting on paired donors, with incorporation or reduction of molecular oxygen, NAD(P)H as one donor, and incorporation of one atom of oxygen"/>
    <property type="evidence" value="ECO:0007669"/>
    <property type="project" value="UniProtKB-ARBA"/>
</dbReference>
<dbReference type="InterPro" id="IPR050641">
    <property type="entry name" value="RIFMO-like"/>
</dbReference>
<evidence type="ECO:0000259" key="7">
    <source>
        <dbReference type="Pfam" id="PF01494"/>
    </source>
</evidence>
<feature type="region of interest" description="Disordered" evidence="5">
    <location>
        <begin position="238"/>
        <end position="270"/>
    </location>
</feature>
<evidence type="ECO:0000256" key="1">
    <source>
        <dbReference type="ARBA" id="ARBA00001974"/>
    </source>
</evidence>
<dbReference type="Gene3D" id="3.50.50.60">
    <property type="entry name" value="FAD/NAD(P)-binding domain"/>
    <property type="match status" value="1"/>
</dbReference>
<keyword evidence="4" id="KW-0560">Oxidoreductase</keyword>
<feature type="transmembrane region" description="Helical" evidence="6">
    <location>
        <begin position="385"/>
        <end position="405"/>
    </location>
</feature>
<comment type="cofactor">
    <cofactor evidence="1">
        <name>FAD</name>
        <dbReference type="ChEBI" id="CHEBI:57692"/>
    </cofactor>
</comment>
<dbReference type="InterPro" id="IPR036188">
    <property type="entry name" value="FAD/NAD-bd_sf"/>
</dbReference>
<organism evidence="8 9">
    <name type="scientific">Beauveria asiatica</name>
    <dbReference type="NCBI Taxonomy" id="1069075"/>
    <lineage>
        <taxon>Eukaryota</taxon>
        <taxon>Fungi</taxon>
        <taxon>Dikarya</taxon>
        <taxon>Ascomycota</taxon>
        <taxon>Pezizomycotina</taxon>
        <taxon>Sordariomycetes</taxon>
        <taxon>Hypocreomycetidae</taxon>
        <taxon>Hypocreales</taxon>
        <taxon>Cordycipitaceae</taxon>
        <taxon>Beauveria</taxon>
    </lineage>
</organism>
<comment type="caution">
    <text evidence="8">The sequence shown here is derived from an EMBL/GenBank/DDBJ whole genome shotgun (WGS) entry which is preliminary data.</text>
</comment>
<protein>
    <recommendedName>
        <fullName evidence="7">FAD-binding domain-containing protein</fullName>
    </recommendedName>
</protein>
<feature type="domain" description="FAD-binding" evidence="7">
    <location>
        <begin position="4"/>
        <end position="372"/>
    </location>
</feature>
<evidence type="ECO:0000256" key="2">
    <source>
        <dbReference type="ARBA" id="ARBA00022630"/>
    </source>
</evidence>
<dbReference type="GO" id="GO:0071949">
    <property type="term" value="F:FAD binding"/>
    <property type="evidence" value="ECO:0007669"/>
    <property type="project" value="InterPro"/>
</dbReference>
<dbReference type="InterPro" id="IPR002938">
    <property type="entry name" value="FAD-bd"/>
</dbReference>
<dbReference type="Gene3D" id="3.30.70.2450">
    <property type="match status" value="1"/>
</dbReference>